<comment type="caution">
    <text evidence="2">The sequence shown here is derived from an EMBL/GenBank/DDBJ whole genome shotgun (WGS) entry which is preliminary data.</text>
</comment>
<feature type="compositionally biased region" description="Polar residues" evidence="1">
    <location>
        <begin position="110"/>
        <end position="126"/>
    </location>
</feature>
<sequence>MPVKQHRCIDFDACVRKAHSSQDVPAMEDLKHGEEENVSTSNLEVGMQEQDKELQNSGDVHERANGRGKRRRLPEDANSLETSFLCPESSDILTFPSTMHNRSLKPSLATEPTSSKSTECGSSASGSEDPETDELSQPSGFTKRKRIKLKQELDSRNQQNFNMDLKNQYRDATENGTGAYLGERPICCLTSKLNGKAILGYPLEIGELGHASESLLPRKERGACKLCHDGGSKLHLLVWKTSKRTPVCYITNSLSSSISKNVQSGRASKTVEGSTNGGLKEQSPMKLLKNPKQLIERKAASSRTCVPVELIFSKILAAVSQVQA</sequence>
<feature type="region of interest" description="Disordered" evidence="1">
    <location>
        <begin position="19"/>
        <end position="76"/>
    </location>
</feature>
<proteinExistence type="predicted"/>
<accession>A0AAW2M8C8</accession>
<reference evidence="2" key="1">
    <citation type="submission" date="2020-06" db="EMBL/GenBank/DDBJ databases">
        <authorList>
            <person name="Li T."/>
            <person name="Hu X."/>
            <person name="Zhang T."/>
            <person name="Song X."/>
            <person name="Zhang H."/>
            <person name="Dai N."/>
            <person name="Sheng W."/>
            <person name="Hou X."/>
            <person name="Wei L."/>
        </authorList>
    </citation>
    <scope>NUCLEOTIDE SEQUENCE</scope>
    <source>
        <strain evidence="2">G01</strain>
        <tissue evidence="2">Leaf</tissue>
    </source>
</reference>
<gene>
    <name evidence="2" type="ORF">Sangu_1851900</name>
</gene>
<feature type="region of interest" description="Disordered" evidence="1">
    <location>
        <begin position="102"/>
        <end position="158"/>
    </location>
</feature>
<reference evidence="2" key="2">
    <citation type="journal article" date="2024" name="Plant">
        <title>Genomic evolution and insights into agronomic trait innovations of Sesamum species.</title>
        <authorList>
            <person name="Miao H."/>
            <person name="Wang L."/>
            <person name="Qu L."/>
            <person name="Liu H."/>
            <person name="Sun Y."/>
            <person name="Le M."/>
            <person name="Wang Q."/>
            <person name="Wei S."/>
            <person name="Zheng Y."/>
            <person name="Lin W."/>
            <person name="Duan Y."/>
            <person name="Cao H."/>
            <person name="Xiong S."/>
            <person name="Wang X."/>
            <person name="Wei L."/>
            <person name="Li C."/>
            <person name="Ma Q."/>
            <person name="Ju M."/>
            <person name="Zhao R."/>
            <person name="Li G."/>
            <person name="Mu C."/>
            <person name="Tian Q."/>
            <person name="Mei H."/>
            <person name="Zhang T."/>
            <person name="Gao T."/>
            <person name="Zhang H."/>
        </authorList>
    </citation>
    <scope>NUCLEOTIDE SEQUENCE</scope>
    <source>
        <strain evidence="2">G01</strain>
    </source>
</reference>
<dbReference type="PANTHER" id="PTHR33697">
    <property type="entry name" value="T17B22.17 PROTEIN-RELATED"/>
    <property type="match status" value="1"/>
</dbReference>
<dbReference type="PANTHER" id="PTHR33697:SF10">
    <property type="entry name" value="PWWP DOMAIN-CONTAINING PROTEIN"/>
    <property type="match status" value="1"/>
</dbReference>
<dbReference type="InterPro" id="IPR044679">
    <property type="entry name" value="PWWP2-like"/>
</dbReference>
<dbReference type="EMBL" id="JACGWK010000011">
    <property type="protein sequence ID" value="KAL0327739.1"/>
    <property type="molecule type" value="Genomic_DNA"/>
</dbReference>
<evidence type="ECO:0000313" key="2">
    <source>
        <dbReference type="EMBL" id="KAL0327739.1"/>
    </source>
</evidence>
<name>A0AAW2M8C8_9LAMI</name>
<evidence type="ECO:0000256" key="1">
    <source>
        <dbReference type="SAM" id="MobiDB-lite"/>
    </source>
</evidence>
<organism evidence="2">
    <name type="scientific">Sesamum angustifolium</name>
    <dbReference type="NCBI Taxonomy" id="2727405"/>
    <lineage>
        <taxon>Eukaryota</taxon>
        <taxon>Viridiplantae</taxon>
        <taxon>Streptophyta</taxon>
        <taxon>Embryophyta</taxon>
        <taxon>Tracheophyta</taxon>
        <taxon>Spermatophyta</taxon>
        <taxon>Magnoliopsida</taxon>
        <taxon>eudicotyledons</taxon>
        <taxon>Gunneridae</taxon>
        <taxon>Pentapetalae</taxon>
        <taxon>asterids</taxon>
        <taxon>lamiids</taxon>
        <taxon>Lamiales</taxon>
        <taxon>Pedaliaceae</taxon>
        <taxon>Sesamum</taxon>
    </lineage>
</organism>
<protein>
    <submittedName>
        <fullName evidence="2">Uncharacterized protein</fullName>
    </submittedName>
</protein>
<dbReference type="AlphaFoldDB" id="A0AAW2M8C8"/>
<feature type="compositionally biased region" description="Basic and acidic residues" evidence="1">
    <location>
        <begin position="49"/>
        <end position="65"/>
    </location>
</feature>